<sequence>MLGGRNRYQYRRCITIHQQVSSSALLQMLPCPMGTWFISPLLLSRTITLLFRTSFFHFPLIHNQFPIFFLPVRFWVIIFLVL</sequence>
<name>A0A9P4TZI4_9PEZI</name>
<organism evidence="2 3">
    <name type="scientific">Tothia fuscella</name>
    <dbReference type="NCBI Taxonomy" id="1048955"/>
    <lineage>
        <taxon>Eukaryota</taxon>
        <taxon>Fungi</taxon>
        <taxon>Dikarya</taxon>
        <taxon>Ascomycota</taxon>
        <taxon>Pezizomycotina</taxon>
        <taxon>Dothideomycetes</taxon>
        <taxon>Pleosporomycetidae</taxon>
        <taxon>Venturiales</taxon>
        <taxon>Cylindrosympodiaceae</taxon>
        <taxon>Tothia</taxon>
    </lineage>
</organism>
<evidence type="ECO:0000313" key="2">
    <source>
        <dbReference type="EMBL" id="KAF2431436.1"/>
    </source>
</evidence>
<evidence type="ECO:0000256" key="1">
    <source>
        <dbReference type="SAM" id="Phobius"/>
    </source>
</evidence>
<feature type="transmembrane region" description="Helical" evidence="1">
    <location>
        <begin position="20"/>
        <end position="43"/>
    </location>
</feature>
<dbReference type="AlphaFoldDB" id="A0A9P4TZI4"/>
<comment type="caution">
    <text evidence="2">The sequence shown here is derived from an EMBL/GenBank/DDBJ whole genome shotgun (WGS) entry which is preliminary data.</text>
</comment>
<dbReference type="Proteomes" id="UP000800235">
    <property type="component" value="Unassembled WGS sequence"/>
</dbReference>
<dbReference type="EMBL" id="MU007032">
    <property type="protein sequence ID" value="KAF2431436.1"/>
    <property type="molecule type" value="Genomic_DNA"/>
</dbReference>
<evidence type="ECO:0000313" key="3">
    <source>
        <dbReference type="Proteomes" id="UP000800235"/>
    </source>
</evidence>
<keyword evidence="1" id="KW-0812">Transmembrane</keyword>
<keyword evidence="1" id="KW-0472">Membrane</keyword>
<feature type="transmembrane region" description="Helical" evidence="1">
    <location>
        <begin position="63"/>
        <end position="81"/>
    </location>
</feature>
<protein>
    <submittedName>
        <fullName evidence="2">Uncharacterized protein</fullName>
    </submittedName>
</protein>
<gene>
    <name evidence="2" type="ORF">EJ08DRAFT_187520</name>
</gene>
<accession>A0A9P4TZI4</accession>
<proteinExistence type="predicted"/>
<reference evidence="2" key="1">
    <citation type="journal article" date="2020" name="Stud. Mycol.">
        <title>101 Dothideomycetes genomes: a test case for predicting lifestyles and emergence of pathogens.</title>
        <authorList>
            <person name="Haridas S."/>
            <person name="Albert R."/>
            <person name="Binder M."/>
            <person name="Bloem J."/>
            <person name="Labutti K."/>
            <person name="Salamov A."/>
            <person name="Andreopoulos B."/>
            <person name="Baker S."/>
            <person name="Barry K."/>
            <person name="Bills G."/>
            <person name="Bluhm B."/>
            <person name="Cannon C."/>
            <person name="Castanera R."/>
            <person name="Culley D."/>
            <person name="Daum C."/>
            <person name="Ezra D."/>
            <person name="Gonzalez J."/>
            <person name="Henrissat B."/>
            <person name="Kuo A."/>
            <person name="Liang C."/>
            <person name="Lipzen A."/>
            <person name="Lutzoni F."/>
            <person name="Magnuson J."/>
            <person name="Mondo S."/>
            <person name="Nolan M."/>
            <person name="Ohm R."/>
            <person name="Pangilinan J."/>
            <person name="Park H.-J."/>
            <person name="Ramirez L."/>
            <person name="Alfaro M."/>
            <person name="Sun H."/>
            <person name="Tritt A."/>
            <person name="Yoshinaga Y."/>
            <person name="Zwiers L.-H."/>
            <person name="Turgeon B."/>
            <person name="Goodwin S."/>
            <person name="Spatafora J."/>
            <person name="Crous P."/>
            <person name="Grigoriev I."/>
        </authorList>
    </citation>
    <scope>NUCLEOTIDE SEQUENCE</scope>
    <source>
        <strain evidence="2">CBS 130266</strain>
    </source>
</reference>
<keyword evidence="3" id="KW-1185">Reference proteome</keyword>
<keyword evidence="1" id="KW-1133">Transmembrane helix</keyword>